<feature type="region of interest" description="Disordered" evidence="1">
    <location>
        <begin position="1"/>
        <end position="28"/>
    </location>
</feature>
<evidence type="ECO:0000313" key="2">
    <source>
        <dbReference type="EMBL" id="NJC04702.1"/>
    </source>
</evidence>
<evidence type="ECO:0000256" key="1">
    <source>
        <dbReference type="SAM" id="MobiDB-lite"/>
    </source>
</evidence>
<accession>A0A7X6BG65</accession>
<dbReference type="Proteomes" id="UP000558192">
    <property type="component" value="Unassembled WGS sequence"/>
</dbReference>
<feature type="compositionally biased region" description="Low complexity" evidence="1">
    <location>
        <begin position="9"/>
        <end position="28"/>
    </location>
</feature>
<organism evidence="2 3">
    <name type="scientific">Sphingomonas kaistensis</name>
    <dbReference type="NCBI Taxonomy" id="298708"/>
    <lineage>
        <taxon>Bacteria</taxon>
        <taxon>Pseudomonadati</taxon>
        <taxon>Pseudomonadota</taxon>
        <taxon>Alphaproteobacteria</taxon>
        <taxon>Sphingomonadales</taxon>
        <taxon>Sphingomonadaceae</taxon>
        <taxon>Sphingomonas</taxon>
    </lineage>
</organism>
<name>A0A7X6BG65_9SPHN</name>
<reference evidence="2 3" key="1">
    <citation type="submission" date="2020-03" db="EMBL/GenBank/DDBJ databases">
        <title>Genomic Encyclopedia of Type Strains, Phase IV (KMG-IV): sequencing the most valuable type-strain genomes for metagenomic binning, comparative biology and taxonomic classification.</title>
        <authorList>
            <person name="Goeker M."/>
        </authorList>
    </citation>
    <scope>NUCLEOTIDE SEQUENCE [LARGE SCALE GENOMIC DNA]</scope>
    <source>
        <strain evidence="2 3">DSM 16846</strain>
    </source>
</reference>
<keyword evidence="3" id="KW-1185">Reference proteome</keyword>
<dbReference type="SUPFAM" id="SSF52540">
    <property type="entry name" value="P-loop containing nucleoside triphosphate hydrolases"/>
    <property type="match status" value="1"/>
</dbReference>
<dbReference type="Gene3D" id="3.40.50.300">
    <property type="entry name" value="P-loop containing nucleotide triphosphate hydrolases"/>
    <property type="match status" value="1"/>
</dbReference>
<proteinExistence type="predicted"/>
<dbReference type="RefSeq" id="WP_168067482.1">
    <property type="nucleotide sequence ID" value="NZ_JAATJC010000001.1"/>
</dbReference>
<evidence type="ECO:0000313" key="3">
    <source>
        <dbReference type="Proteomes" id="UP000558192"/>
    </source>
</evidence>
<dbReference type="AlphaFoldDB" id="A0A7X6BG65"/>
<protein>
    <submittedName>
        <fullName evidence="2">Protein ImuA</fullName>
    </submittedName>
</protein>
<comment type="caution">
    <text evidence="2">The sequence shown here is derived from an EMBL/GenBank/DDBJ whole genome shotgun (WGS) entry which is preliminary data.</text>
</comment>
<dbReference type="EMBL" id="JAATJC010000001">
    <property type="protein sequence ID" value="NJC04702.1"/>
    <property type="molecule type" value="Genomic_DNA"/>
</dbReference>
<dbReference type="InterPro" id="IPR027417">
    <property type="entry name" value="P-loop_NTPase"/>
</dbReference>
<gene>
    <name evidence="2" type="ORF">GGQ97_000495</name>
</gene>
<sequence>MDPRFRLVAGGESRAAEEGSGNTSLPVAAVPRPGGAPTLSELFPALPRDAGWTGFVLAHLHPAKPLLWVQERMAILEAGRVHPAGLGPLGPGLIHVEARDAKAALWAMEEGLRCAGIGAVIGELWGDPQALDFTATRRLAVAAERTGVACWLVRLQGAANLSGARERWRLGSAPSEAHPLDPKAPGAPRWEADLFRSRRQAPARWIVGLDPADLLPVAAEPVDRALGGASRRRA</sequence>